<dbReference type="Proteomes" id="UP000717585">
    <property type="component" value="Unassembled WGS sequence"/>
</dbReference>
<accession>A0A8J6E2I5</accession>
<organism evidence="2 3">
    <name type="scientific">Carpediemonas membranifera</name>
    <dbReference type="NCBI Taxonomy" id="201153"/>
    <lineage>
        <taxon>Eukaryota</taxon>
        <taxon>Metamonada</taxon>
        <taxon>Carpediemonas-like organisms</taxon>
        <taxon>Carpediemonas</taxon>
    </lineage>
</organism>
<dbReference type="AlphaFoldDB" id="A0A8J6E2I5"/>
<feature type="region of interest" description="Disordered" evidence="1">
    <location>
        <begin position="192"/>
        <end position="218"/>
    </location>
</feature>
<evidence type="ECO:0000313" key="3">
    <source>
        <dbReference type="Proteomes" id="UP000717585"/>
    </source>
</evidence>
<sequence length="354" mass="38839">MAYNGFLIVGLNNGMLMHHSVYRMCFGLNEEQMSSMADLSRVASVLWAIFLNSKCMTPKENMVDATSHENPCYLSLSFRGHRIEFLVNEQHRILTVLATDTDTESSRFLLEKLTSSFCTAFGDHLVKQKALKRFAQWDEEPAILTHYANHICRKLVKGFNTEWVVAALLPDSGLAYPVPDVKAALLESDGHAPMRLAPPDLPEEAEAPHPRPAPLTKRGMREGGLSLTVLTSLGYDRYTPAILTAAVMKTAASLVGLSTGAVTLELSFTTRRRPQPQIAHLGGTNRLYVDKAVVTVEGLFLLAVSAPSFRHDAATPPLHLLRERCAADVEALGRTLAQLHDLGLRGEVQAELGG</sequence>
<protein>
    <submittedName>
        <fullName evidence="2">Uncharacterized protein</fullName>
    </submittedName>
</protein>
<dbReference type="EMBL" id="JAHDYR010000015">
    <property type="protein sequence ID" value="KAG9394361.1"/>
    <property type="molecule type" value="Genomic_DNA"/>
</dbReference>
<proteinExistence type="predicted"/>
<comment type="caution">
    <text evidence="2">The sequence shown here is derived from an EMBL/GenBank/DDBJ whole genome shotgun (WGS) entry which is preliminary data.</text>
</comment>
<evidence type="ECO:0000313" key="2">
    <source>
        <dbReference type="EMBL" id="KAG9394361.1"/>
    </source>
</evidence>
<gene>
    <name evidence="2" type="ORF">J8273_4002</name>
</gene>
<reference evidence="2" key="1">
    <citation type="submission" date="2021-05" db="EMBL/GenBank/DDBJ databases">
        <title>A free-living protist that lacks canonical eukaryotic 1 DNA replication and segregation systems.</title>
        <authorList>
            <person name="Salas-Leiva D.E."/>
            <person name="Tromer E.C."/>
            <person name="Curtis B.A."/>
            <person name="Jerlstrom-Hultqvist J."/>
            <person name="Kolisko M."/>
            <person name="Yi Z."/>
            <person name="Salas-Leiva J.S."/>
            <person name="Gallot-Lavallee L."/>
            <person name="Kops G.J.P.L."/>
            <person name="Archibald J.M."/>
            <person name="Simpson A.G.B."/>
            <person name="Roger A.J."/>
        </authorList>
    </citation>
    <scope>NUCLEOTIDE SEQUENCE</scope>
    <source>
        <strain evidence="2">BICM</strain>
    </source>
</reference>
<name>A0A8J6E2I5_9EUKA</name>
<evidence type="ECO:0000256" key="1">
    <source>
        <dbReference type="SAM" id="MobiDB-lite"/>
    </source>
</evidence>
<keyword evidence="3" id="KW-1185">Reference proteome</keyword>